<reference evidence="3" key="1">
    <citation type="journal article" date="2015" name="PLoS Genet.">
        <title>The dynamic genome and transcriptome of the human fungal pathogen Blastomyces and close relative Emmonsia.</title>
        <authorList>
            <person name="Munoz J.F."/>
            <person name="Gauthier G.M."/>
            <person name="Desjardins C.A."/>
            <person name="Gallo J.E."/>
            <person name="Holder J."/>
            <person name="Sullivan T.D."/>
            <person name="Marty A.J."/>
            <person name="Carmen J.C."/>
            <person name="Chen Z."/>
            <person name="Ding L."/>
            <person name="Gujja S."/>
            <person name="Magrini V."/>
            <person name="Misas E."/>
            <person name="Mitreva M."/>
            <person name="Priest M."/>
            <person name="Saif S."/>
            <person name="Whiston E.A."/>
            <person name="Young S."/>
            <person name="Zeng Q."/>
            <person name="Goldman W.E."/>
            <person name="Mardis E.R."/>
            <person name="Taylor J.W."/>
            <person name="McEwen J.G."/>
            <person name="Clay O.K."/>
            <person name="Klein B.S."/>
            <person name="Cuomo C.A."/>
        </authorList>
    </citation>
    <scope>NUCLEOTIDE SEQUENCE [LARGE SCALE GENOMIC DNA]</scope>
    <source>
        <strain evidence="3">SLH14081</strain>
    </source>
</reference>
<dbReference type="RefSeq" id="XP_002622460.1">
    <property type="nucleotide sequence ID" value="XM_002622414.2"/>
</dbReference>
<dbReference type="OrthoDB" id="4185962at2759"/>
<gene>
    <name evidence="2" type="ORF">BDBG_06971</name>
</gene>
<dbReference type="GeneID" id="8508966"/>
<evidence type="ECO:0000256" key="1">
    <source>
        <dbReference type="SAM" id="MobiDB-lite"/>
    </source>
</evidence>
<sequence>MESENSWRFLDEEIQRPERERRERDDEEDEEEDNEEDEAPLDEAQNPRPERRAGHARLGKKRKFPGGYCLCAGATSRQVQIGMHQEVPRRGTTYHSKFLWDARE</sequence>
<dbReference type="AlphaFoldDB" id="A0A179UWK8"/>
<proteinExistence type="predicted"/>
<dbReference type="EMBL" id="GG657464">
    <property type="protein sequence ID" value="OAT11498.1"/>
    <property type="molecule type" value="Genomic_DNA"/>
</dbReference>
<keyword evidence="3" id="KW-1185">Reference proteome</keyword>
<dbReference type="VEuPathDB" id="FungiDB:BDBG_06971"/>
<name>A0A179UWK8_BLAGS</name>
<dbReference type="KEGG" id="bgh:BDBG_06971"/>
<evidence type="ECO:0000313" key="2">
    <source>
        <dbReference type="EMBL" id="OAT11498.1"/>
    </source>
</evidence>
<evidence type="ECO:0000313" key="3">
    <source>
        <dbReference type="Proteomes" id="UP000002038"/>
    </source>
</evidence>
<feature type="region of interest" description="Disordered" evidence="1">
    <location>
        <begin position="1"/>
        <end position="62"/>
    </location>
</feature>
<feature type="compositionally biased region" description="Basic and acidic residues" evidence="1">
    <location>
        <begin position="9"/>
        <end position="24"/>
    </location>
</feature>
<accession>A0A179UWK8</accession>
<protein>
    <submittedName>
        <fullName evidence="2">Uncharacterized protein</fullName>
    </submittedName>
</protein>
<dbReference type="Proteomes" id="UP000002038">
    <property type="component" value="Unassembled WGS sequence"/>
</dbReference>
<feature type="compositionally biased region" description="Acidic residues" evidence="1">
    <location>
        <begin position="25"/>
        <end position="41"/>
    </location>
</feature>
<organism evidence="2 3">
    <name type="scientific">Blastomyces gilchristii (strain SLH14081)</name>
    <name type="common">Blastomyces dermatitidis</name>
    <dbReference type="NCBI Taxonomy" id="559298"/>
    <lineage>
        <taxon>Eukaryota</taxon>
        <taxon>Fungi</taxon>
        <taxon>Dikarya</taxon>
        <taxon>Ascomycota</taxon>
        <taxon>Pezizomycotina</taxon>
        <taxon>Eurotiomycetes</taxon>
        <taxon>Eurotiomycetidae</taxon>
        <taxon>Onygenales</taxon>
        <taxon>Ajellomycetaceae</taxon>
        <taxon>Blastomyces</taxon>
    </lineage>
</organism>